<evidence type="ECO:0000313" key="2">
    <source>
        <dbReference type="EMBL" id="CAF4299103.1"/>
    </source>
</evidence>
<evidence type="ECO:0000256" key="1">
    <source>
        <dbReference type="SAM" id="SignalP"/>
    </source>
</evidence>
<name>A0A820HNG4_9BILA</name>
<feature type="signal peptide" evidence="1">
    <location>
        <begin position="1"/>
        <end position="16"/>
    </location>
</feature>
<dbReference type="AlphaFoldDB" id="A0A820HNG4"/>
<feature type="non-terminal residue" evidence="2">
    <location>
        <position position="1"/>
    </location>
</feature>
<organism evidence="2 3">
    <name type="scientific">Rotaria sordida</name>
    <dbReference type="NCBI Taxonomy" id="392033"/>
    <lineage>
        <taxon>Eukaryota</taxon>
        <taxon>Metazoa</taxon>
        <taxon>Spiralia</taxon>
        <taxon>Gnathifera</taxon>
        <taxon>Rotifera</taxon>
        <taxon>Eurotatoria</taxon>
        <taxon>Bdelloidea</taxon>
        <taxon>Philodinida</taxon>
        <taxon>Philodinidae</taxon>
        <taxon>Rotaria</taxon>
    </lineage>
</organism>
<dbReference type="EMBL" id="CAJOBD010035174">
    <property type="protein sequence ID" value="CAF4299103.1"/>
    <property type="molecule type" value="Genomic_DNA"/>
</dbReference>
<proteinExistence type="predicted"/>
<evidence type="ECO:0000313" key="3">
    <source>
        <dbReference type="Proteomes" id="UP000663836"/>
    </source>
</evidence>
<accession>A0A820HNG4</accession>
<gene>
    <name evidence="2" type="ORF">JBS370_LOCUS40323</name>
</gene>
<feature type="chain" id="PRO_5032820646" evidence="1">
    <location>
        <begin position="17"/>
        <end position="61"/>
    </location>
</feature>
<dbReference type="Proteomes" id="UP000663836">
    <property type="component" value="Unassembled WGS sequence"/>
</dbReference>
<keyword evidence="1" id="KW-0732">Signal</keyword>
<comment type="caution">
    <text evidence="2">The sequence shown here is derived from an EMBL/GenBank/DDBJ whole genome shotgun (WGS) entry which is preliminary data.</text>
</comment>
<reference evidence="2" key="1">
    <citation type="submission" date="2021-02" db="EMBL/GenBank/DDBJ databases">
        <authorList>
            <person name="Nowell W R."/>
        </authorList>
    </citation>
    <scope>NUCLEOTIDE SEQUENCE</scope>
</reference>
<protein>
    <submittedName>
        <fullName evidence="2">Uncharacterized protein</fullName>
    </submittedName>
</protein>
<sequence length="61" mass="6361">ILVLFHLSNLIIMATSQGTTFTGDSTTISTTQTTVSASPIVIPSAAIIQLLSLELIDKCIG</sequence>